<dbReference type="RefSeq" id="WP_146393892.1">
    <property type="nucleotide sequence ID" value="NZ_SJPJ01000001.1"/>
</dbReference>
<sequence length="282" mass="32222">MDEHSDILDFKPNYVATSCLDCTKTLQYALCSSLAFILREKWPYWLDENGLDITGLGDPKGLTNIDDVQADAIRNLCSCFKIEMHRHLQYPMESDGLRDVLTHSYARHAQGIGGQRIGNFSYGMYGLNGIASFVVASTFVRLLGAWEQFEVDALRCLVYHRPHGMVGPTCDNELIAIDEELHLRTFGSEISNEGIWSWMKTPAENRVERRKILSRIYGIDMKSLKKGDSKKVDGWYETRNRIAHGRGDANVLFATYIEADAFIFQQILRLSKQCKEKQLVWL</sequence>
<name>A0A5C5YUW4_9BACT</name>
<keyword evidence="2" id="KW-1185">Reference proteome</keyword>
<dbReference type="Proteomes" id="UP000315010">
    <property type="component" value="Unassembled WGS sequence"/>
</dbReference>
<gene>
    <name evidence="1" type="ORF">CA13_01950</name>
</gene>
<dbReference type="AlphaFoldDB" id="A0A5C5YUW4"/>
<dbReference type="OrthoDB" id="9831300at2"/>
<evidence type="ECO:0000313" key="1">
    <source>
        <dbReference type="EMBL" id="TWT78798.1"/>
    </source>
</evidence>
<reference evidence="1 2" key="1">
    <citation type="submission" date="2019-02" db="EMBL/GenBank/DDBJ databases">
        <title>Deep-cultivation of Planctomycetes and their phenomic and genomic characterization uncovers novel biology.</title>
        <authorList>
            <person name="Wiegand S."/>
            <person name="Jogler M."/>
            <person name="Boedeker C."/>
            <person name="Pinto D."/>
            <person name="Vollmers J."/>
            <person name="Rivas-Marin E."/>
            <person name="Kohn T."/>
            <person name="Peeters S.H."/>
            <person name="Heuer A."/>
            <person name="Rast P."/>
            <person name="Oberbeckmann S."/>
            <person name="Bunk B."/>
            <person name="Jeske O."/>
            <person name="Meyerdierks A."/>
            <person name="Storesund J.E."/>
            <person name="Kallscheuer N."/>
            <person name="Luecker S."/>
            <person name="Lage O.M."/>
            <person name="Pohl T."/>
            <person name="Merkel B.J."/>
            <person name="Hornburger P."/>
            <person name="Mueller R.-W."/>
            <person name="Bruemmer F."/>
            <person name="Labrenz M."/>
            <person name="Spormann A.M."/>
            <person name="Op Den Camp H."/>
            <person name="Overmann J."/>
            <person name="Amann R."/>
            <person name="Jetten M.S.M."/>
            <person name="Mascher T."/>
            <person name="Medema M.H."/>
            <person name="Devos D.P."/>
            <person name="Kaster A.-K."/>
            <person name="Ovreas L."/>
            <person name="Rohde M."/>
            <person name="Galperin M.Y."/>
            <person name="Jogler C."/>
        </authorList>
    </citation>
    <scope>NUCLEOTIDE SEQUENCE [LARGE SCALE GENOMIC DNA]</scope>
    <source>
        <strain evidence="1 2">CA13</strain>
    </source>
</reference>
<proteinExistence type="predicted"/>
<evidence type="ECO:0000313" key="2">
    <source>
        <dbReference type="Proteomes" id="UP000315010"/>
    </source>
</evidence>
<comment type="caution">
    <text evidence="1">The sequence shown here is derived from an EMBL/GenBank/DDBJ whole genome shotgun (WGS) entry which is preliminary data.</text>
</comment>
<protein>
    <recommendedName>
        <fullName evidence="3">RiboL-PSP-HEPN domain-containing protein</fullName>
    </recommendedName>
</protein>
<evidence type="ECO:0008006" key="3">
    <source>
        <dbReference type="Google" id="ProtNLM"/>
    </source>
</evidence>
<accession>A0A5C5YUW4</accession>
<organism evidence="1 2">
    <name type="scientific">Novipirellula herctigrandis</name>
    <dbReference type="NCBI Taxonomy" id="2527986"/>
    <lineage>
        <taxon>Bacteria</taxon>
        <taxon>Pseudomonadati</taxon>
        <taxon>Planctomycetota</taxon>
        <taxon>Planctomycetia</taxon>
        <taxon>Pirellulales</taxon>
        <taxon>Pirellulaceae</taxon>
        <taxon>Novipirellula</taxon>
    </lineage>
</organism>
<dbReference type="EMBL" id="SJPJ01000001">
    <property type="protein sequence ID" value="TWT78798.1"/>
    <property type="molecule type" value="Genomic_DNA"/>
</dbReference>